<evidence type="ECO:0000259" key="3">
    <source>
        <dbReference type="SMART" id="SM00822"/>
    </source>
</evidence>
<dbReference type="PANTHER" id="PTHR43976">
    <property type="entry name" value="SHORT CHAIN DEHYDROGENASE"/>
    <property type="match status" value="1"/>
</dbReference>
<dbReference type="PROSITE" id="PS00061">
    <property type="entry name" value="ADH_SHORT"/>
    <property type="match status" value="1"/>
</dbReference>
<dbReference type="NCBIfam" id="NF004824">
    <property type="entry name" value="PRK06180.1"/>
    <property type="match status" value="1"/>
</dbReference>
<dbReference type="SMART" id="SM00822">
    <property type="entry name" value="PKS_KR"/>
    <property type="match status" value="1"/>
</dbReference>
<feature type="domain" description="Ketoreductase" evidence="3">
    <location>
        <begin position="4"/>
        <end position="180"/>
    </location>
</feature>
<dbReference type="InterPro" id="IPR002347">
    <property type="entry name" value="SDR_fam"/>
</dbReference>
<dbReference type="InterPro" id="IPR020904">
    <property type="entry name" value="Sc_DH/Rdtase_CS"/>
</dbReference>
<reference evidence="4 5" key="1">
    <citation type="submission" date="2021-06" db="EMBL/GenBank/DDBJ databases">
        <authorList>
            <person name="Pan X."/>
        </authorList>
    </citation>
    <scope>NUCLEOTIDE SEQUENCE [LARGE SCALE GENOMIC DNA]</scope>
    <source>
        <strain evidence="4 5">4503</strain>
    </source>
</reference>
<proteinExistence type="inferred from homology"/>
<name>A0ABS6CE31_9ACTN</name>
<keyword evidence="2" id="KW-0560">Oxidoreductase</keyword>
<evidence type="ECO:0000256" key="2">
    <source>
        <dbReference type="ARBA" id="ARBA00023002"/>
    </source>
</evidence>
<dbReference type="CDD" id="cd05374">
    <property type="entry name" value="17beta-HSD-like_SDR_c"/>
    <property type="match status" value="1"/>
</dbReference>
<organism evidence="4 5">
    <name type="scientific">Streptomyces niphimycinicus</name>
    <dbReference type="NCBI Taxonomy" id="2842201"/>
    <lineage>
        <taxon>Bacteria</taxon>
        <taxon>Bacillati</taxon>
        <taxon>Actinomycetota</taxon>
        <taxon>Actinomycetes</taxon>
        <taxon>Kitasatosporales</taxon>
        <taxon>Streptomycetaceae</taxon>
        <taxon>Streptomyces</taxon>
    </lineage>
</organism>
<evidence type="ECO:0000256" key="1">
    <source>
        <dbReference type="ARBA" id="ARBA00006484"/>
    </source>
</evidence>
<comment type="similarity">
    <text evidence="1">Belongs to the short-chain dehydrogenases/reductases (SDR) family.</text>
</comment>
<accession>A0ABS6CE31</accession>
<dbReference type="Proteomes" id="UP000720508">
    <property type="component" value="Unassembled WGS sequence"/>
</dbReference>
<keyword evidence="5" id="KW-1185">Reference proteome</keyword>
<dbReference type="InterPro" id="IPR051911">
    <property type="entry name" value="SDR_oxidoreductase"/>
</dbReference>
<comment type="caution">
    <text evidence="4">The sequence shown here is derived from an EMBL/GenBank/DDBJ whole genome shotgun (WGS) entry which is preliminary data.</text>
</comment>
<dbReference type="Pfam" id="PF00106">
    <property type="entry name" value="adh_short"/>
    <property type="match status" value="1"/>
</dbReference>
<dbReference type="EMBL" id="JAHLEM010000128">
    <property type="protein sequence ID" value="MBU3865139.1"/>
    <property type="molecule type" value="Genomic_DNA"/>
</dbReference>
<dbReference type="PANTHER" id="PTHR43976:SF16">
    <property type="entry name" value="SHORT-CHAIN DEHYDROGENASE_REDUCTASE FAMILY PROTEIN"/>
    <property type="match status" value="1"/>
</dbReference>
<sequence>MDMKTFLITGVSSGLGRAFAEGALASGHTVVGTVRREADMAAFEALAPGRAHARLLDVTDDEAVRTVVDEAESTVGPLDVAIANAGYGLEGIFEETPLSAVRAQFATNVFGAAATLQAALPHMRKRRAGHLMAVTSMGGLMAVPGMSAYCGSKFALEGMLESIRKEVAAFGIHVTAIEPGSFRTDWAGRSMTRAERAIADYDALFTPIREARVKASGNQLGNPRSAAEAVLHILDVPEPPAHLVLGSDALRLVTAARQAVDDDIRTWETLSRTTDFPDGAQLTG</sequence>
<evidence type="ECO:0000313" key="5">
    <source>
        <dbReference type="Proteomes" id="UP000720508"/>
    </source>
</evidence>
<dbReference type="InterPro" id="IPR057326">
    <property type="entry name" value="KR_dom"/>
</dbReference>
<gene>
    <name evidence="4" type="ORF">KN815_13985</name>
</gene>
<evidence type="ECO:0000313" key="4">
    <source>
        <dbReference type="EMBL" id="MBU3865139.1"/>
    </source>
</evidence>
<protein>
    <submittedName>
        <fullName evidence="4">Oxidoreductase</fullName>
    </submittedName>
</protein>